<dbReference type="EMBL" id="BAABGY010000018">
    <property type="protein sequence ID" value="GAA4343778.1"/>
    <property type="molecule type" value="Genomic_DNA"/>
</dbReference>
<evidence type="ECO:0000256" key="2">
    <source>
        <dbReference type="ARBA" id="ARBA00010944"/>
    </source>
</evidence>
<feature type="domain" description="RmlD-like substrate binding" evidence="7">
    <location>
        <begin position="448"/>
        <end position="721"/>
    </location>
</feature>
<evidence type="ECO:0000256" key="1">
    <source>
        <dbReference type="ARBA" id="ARBA00004781"/>
    </source>
</evidence>
<dbReference type="SUPFAM" id="SSF51445">
    <property type="entry name" value="(Trans)glycosidases"/>
    <property type="match status" value="1"/>
</dbReference>
<evidence type="ECO:0000256" key="5">
    <source>
        <dbReference type="ARBA" id="ARBA00048200"/>
    </source>
</evidence>
<dbReference type="InterPro" id="IPR005913">
    <property type="entry name" value="dTDP_dehydrorham_reduct"/>
</dbReference>
<evidence type="ECO:0000313" key="9">
    <source>
        <dbReference type="Proteomes" id="UP001501725"/>
    </source>
</evidence>
<sequence length="732" mass="82134">MIREAAIQIWGGMECTINRVGNQYFDQSEYAGHYERGAADIDLIHSLGIRTLRYPVLWERQQPQRGGTLSFGVARQCLGRMQELGIEPIVGLVHHGSGPAWVNFFDGSFEEGLAPYARQVAEAFPWVNHYTPVNEPLTTARFCGLYGHWYPHGRDERTFFRVLLSECKATVLAMRAIREVNPAAKLVQTEDLGKCHSTPLLAYQAEMENERRWLSYELLCGKLTKDKLYYNIILRSGIPETELQWFLDNPCTPDIAGFNYYLTSERFLDEDCDKYPREYHGGNGHHRYADIHTVHVPMQGRACGPSQLLKEAWERLRLPLAITECHLHSTREDQIRWFHSMWETVQQVRSEGVDIRAITAWGIFGLFGWNKLVTEPWGTYEPGVFNLSSGTPRPTALAHLLRSLTSQAACDHPVLAGEGWWERHDRLLYGARKVVRMRRRTQRSCRPLLVLGKTGTLGSAFGKLCAARHIHCILLGREDIDLTQPGPIGKVLDELNPWAVVNAAGYVNVDGAESDEERCLQVNAEGPALLAAACAERGIRFLSYSSDLVFDGRKRTPYTEADTVRPLNAYGRSKALSEERILAADPAALVLRTSSFFGPWDAYNFVHATLRDLEAGKLVQAASDVVVSPTYVPDLVHTSLDLLLDHDSGIYHVTNDGQVSWADLARQVALLAGYDEALVEGVRVNTLHLPARRPLFSALQSSRGLALPSWTDALERCLEAMGLPYQSSKIAV</sequence>
<evidence type="ECO:0000256" key="3">
    <source>
        <dbReference type="ARBA" id="ARBA00012929"/>
    </source>
</evidence>
<comment type="pathway">
    <text evidence="1 6">Carbohydrate biosynthesis; dTDP-L-rhamnose biosynthesis.</text>
</comment>
<comment type="function">
    <text evidence="6">Catalyzes the reduction of dTDP-6-deoxy-L-lyxo-4-hexulose to yield dTDP-L-rhamnose.</text>
</comment>
<dbReference type="EC" id="1.1.1.133" evidence="3 6"/>
<evidence type="ECO:0000259" key="7">
    <source>
        <dbReference type="Pfam" id="PF04321"/>
    </source>
</evidence>
<name>A0ABP8HSS7_9BACT</name>
<dbReference type="CDD" id="cd05254">
    <property type="entry name" value="dTDP_HR_like_SDR_e"/>
    <property type="match status" value="1"/>
</dbReference>
<protein>
    <recommendedName>
        <fullName evidence="4 6">dTDP-4-dehydrorhamnose reductase</fullName>
        <ecNumber evidence="3 6">1.1.1.133</ecNumber>
    </recommendedName>
</protein>
<dbReference type="Gene3D" id="3.40.50.720">
    <property type="entry name" value="NAD(P)-binding Rossmann-like Domain"/>
    <property type="match status" value="1"/>
</dbReference>
<reference evidence="9" key="1">
    <citation type="journal article" date="2019" name="Int. J. Syst. Evol. Microbiol.">
        <title>The Global Catalogue of Microorganisms (GCM) 10K type strain sequencing project: providing services to taxonomists for standard genome sequencing and annotation.</title>
        <authorList>
            <consortium name="The Broad Institute Genomics Platform"/>
            <consortium name="The Broad Institute Genome Sequencing Center for Infectious Disease"/>
            <person name="Wu L."/>
            <person name="Ma J."/>
        </authorList>
    </citation>
    <scope>NUCLEOTIDE SEQUENCE [LARGE SCALE GENOMIC DNA]</scope>
    <source>
        <strain evidence="9">JCM 17919</strain>
    </source>
</reference>
<evidence type="ECO:0000313" key="8">
    <source>
        <dbReference type="EMBL" id="GAA4343778.1"/>
    </source>
</evidence>
<dbReference type="InterPro" id="IPR001360">
    <property type="entry name" value="Glyco_hydro_1"/>
</dbReference>
<dbReference type="SUPFAM" id="SSF51735">
    <property type="entry name" value="NAD(P)-binding Rossmann-fold domains"/>
    <property type="match status" value="1"/>
</dbReference>
<dbReference type="Pfam" id="PF04321">
    <property type="entry name" value="RmlD_sub_bind"/>
    <property type="match status" value="1"/>
</dbReference>
<dbReference type="InterPro" id="IPR036291">
    <property type="entry name" value="NAD(P)-bd_dom_sf"/>
</dbReference>
<organism evidence="8 9">
    <name type="scientific">Flaviaesturariibacter amylovorans</name>
    <dbReference type="NCBI Taxonomy" id="1084520"/>
    <lineage>
        <taxon>Bacteria</taxon>
        <taxon>Pseudomonadati</taxon>
        <taxon>Bacteroidota</taxon>
        <taxon>Chitinophagia</taxon>
        <taxon>Chitinophagales</taxon>
        <taxon>Chitinophagaceae</taxon>
        <taxon>Flaviaestuariibacter</taxon>
    </lineage>
</organism>
<evidence type="ECO:0000256" key="6">
    <source>
        <dbReference type="RuleBase" id="RU364082"/>
    </source>
</evidence>
<dbReference type="Pfam" id="PF00232">
    <property type="entry name" value="Glyco_hydro_1"/>
    <property type="match status" value="1"/>
</dbReference>
<dbReference type="PANTHER" id="PTHR10491:SF4">
    <property type="entry name" value="METHIONINE ADENOSYLTRANSFERASE 2 SUBUNIT BETA"/>
    <property type="match status" value="1"/>
</dbReference>
<evidence type="ECO:0000256" key="4">
    <source>
        <dbReference type="ARBA" id="ARBA00017099"/>
    </source>
</evidence>
<dbReference type="PANTHER" id="PTHR10491">
    <property type="entry name" value="DTDP-4-DEHYDRORHAMNOSE REDUCTASE"/>
    <property type="match status" value="1"/>
</dbReference>
<dbReference type="Proteomes" id="UP001501725">
    <property type="component" value="Unassembled WGS sequence"/>
</dbReference>
<keyword evidence="9" id="KW-1185">Reference proteome</keyword>
<comment type="catalytic activity">
    <reaction evidence="5">
        <text>dTDP-beta-L-rhamnose + NADP(+) = dTDP-4-dehydro-beta-L-rhamnose + NADPH + H(+)</text>
        <dbReference type="Rhea" id="RHEA:21796"/>
        <dbReference type="ChEBI" id="CHEBI:15378"/>
        <dbReference type="ChEBI" id="CHEBI:57510"/>
        <dbReference type="ChEBI" id="CHEBI:57783"/>
        <dbReference type="ChEBI" id="CHEBI:58349"/>
        <dbReference type="ChEBI" id="CHEBI:62830"/>
        <dbReference type="EC" id="1.1.1.133"/>
    </reaction>
</comment>
<dbReference type="Gene3D" id="3.90.25.10">
    <property type="entry name" value="UDP-galactose 4-epimerase, domain 1"/>
    <property type="match status" value="1"/>
</dbReference>
<comment type="caution">
    <text evidence="8">The sequence shown here is derived from an EMBL/GenBank/DDBJ whole genome shotgun (WGS) entry which is preliminary data.</text>
</comment>
<accession>A0ABP8HSS7</accession>
<proteinExistence type="inferred from homology"/>
<keyword evidence="6" id="KW-0560">Oxidoreductase</keyword>
<dbReference type="InterPro" id="IPR029903">
    <property type="entry name" value="RmlD-like-bd"/>
</dbReference>
<gene>
    <name evidence="8" type="ORF">GCM10023184_44290</name>
</gene>
<dbReference type="InterPro" id="IPR017853">
    <property type="entry name" value="GH"/>
</dbReference>
<keyword evidence="6" id="KW-0521">NADP</keyword>
<dbReference type="Gene3D" id="3.20.20.80">
    <property type="entry name" value="Glycosidases"/>
    <property type="match status" value="1"/>
</dbReference>
<comment type="similarity">
    <text evidence="2 6">Belongs to the dTDP-4-dehydrorhamnose reductase family.</text>
</comment>
<dbReference type="RefSeq" id="WP_345258184.1">
    <property type="nucleotide sequence ID" value="NZ_BAABGY010000018.1"/>
</dbReference>